<reference evidence="1" key="1">
    <citation type="submission" date="2021-06" db="EMBL/GenBank/DDBJ databases">
        <title>A collection of bacterial strains from the Burkholderia cepacia Research Laboratory and Repository.</title>
        <authorList>
            <person name="Lipuma J."/>
            <person name="Spilker T."/>
        </authorList>
    </citation>
    <scope>NUCLEOTIDE SEQUENCE</scope>
    <source>
        <strain evidence="1">AU37435</strain>
    </source>
</reference>
<dbReference type="AlphaFoldDB" id="A0AAP2MNC3"/>
<dbReference type="Proteomes" id="UP001196915">
    <property type="component" value="Unassembled WGS sequence"/>
</dbReference>
<dbReference type="EMBL" id="JAHPMX010000005">
    <property type="protein sequence ID" value="MBU9357210.1"/>
    <property type="molecule type" value="Genomic_DNA"/>
</dbReference>
<name>A0AAP2MNC3_9BURK</name>
<gene>
    <name evidence="1" type="ORF">KTE52_12805</name>
</gene>
<evidence type="ECO:0000313" key="1">
    <source>
        <dbReference type="EMBL" id="MBU9357210.1"/>
    </source>
</evidence>
<organism evidence="1 2">
    <name type="scientific">Burkholderia multivorans</name>
    <dbReference type="NCBI Taxonomy" id="87883"/>
    <lineage>
        <taxon>Bacteria</taxon>
        <taxon>Pseudomonadati</taxon>
        <taxon>Pseudomonadota</taxon>
        <taxon>Betaproteobacteria</taxon>
        <taxon>Burkholderiales</taxon>
        <taxon>Burkholderiaceae</taxon>
        <taxon>Burkholderia</taxon>
        <taxon>Burkholderia cepacia complex</taxon>
    </lineage>
</organism>
<proteinExistence type="predicted"/>
<dbReference type="RefSeq" id="WP_146123978.1">
    <property type="nucleotide sequence ID" value="NZ_CADETI010000003.1"/>
</dbReference>
<evidence type="ECO:0000313" key="2">
    <source>
        <dbReference type="Proteomes" id="UP001196915"/>
    </source>
</evidence>
<comment type="caution">
    <text evidence="1">The sequence shown here is derived from an EMBL/GenBank/DDBJ whole genome shotgun (WGS) entry which is preliminary data.</text>
</comment>
<accession>A0AAP2MNC3</accession>
<sequence>MNEQLHARVRHLLFDFSRYLVEIVTAYQAAIFGAELDVGELLRSRHEDEWVVTRSLCSSAIVRTLY</sequence>
<protein>
    <submittedName>
        <fullName evidence="1">Uncharacterized protein</fullName>
    </submittedName>
</protein>